<dbReference type="GO" id="GO:0046933">
    <property type="term" value="F:proton-transporting ATP synthase activity, rotational mechanism"/>
    <property type="evidence" value="ECO:0007669"/>
    <property type="project" value="UniProtKB-UniRule"/>
</dbReference>
<dbReference type="Proteomes" id="UP000813384">
    <property type="component" value="Unassembled WGS sequence"/>
</dbReference>
<dbReference type="InterPro" id="IPR000711">
    <property type="entry name" value="ATPase_OSCP/dsu"/>
</dbReference>
<keyword evidence="5 7" id="KW-0472">Membrane</keyword>
<keyword evidence="3 7" id="KW-0375">Hydrogen ion transport</keyword>
<dbReference type="GO" id="GO:0005886">
    <property type="term" value="C:plasma membrane"/>
    <property type="evidence" value="ECO:0007669"/>
    <property type="project" value="UniProtKB-SubCell"/>
</dbReference>
<keyword evidence="2 7" id="KW-0813">Transport</keyword>
<dbReference type="NCBIfam" id="TIGR01145">
    <property type="entry name" value="ATP_synt_delta"/>
    <property type="match status" value="1"/>
</dbReference>
<evidence type="ECO:0000256" key="1">
    <source>
        <dbReference type="ARBA" id="ARBA00004370"/>
    </source>
</evidence>
<evidence type="ECO:0000256" key="2">
    <source>
        <dbReference type="ARBA" id="ARBA00022448"/>
    </source>
</evidence>
<organism evidence="8 9">
    <name type="scientific">Enterococcus aquimarinus</name>
    <dbReference type="NCBI Taxonomy" id="328396"/>
    <lineage>
        <taxon>Bacteria</taxon>
        <taxon>Bacillati</taxon>
        <taxon>Bacillota</taxon>
        <taxon>Bacilli</taxon>
        <taxon>Lactobacillales</taxon>
        <taxon>Enterococcaceae</taxon>
        <taxon>Enterococcus</taxon>
    </lineage>
</organism>
<dbReference type="AlphaFoldDB" id="A0A9E3ZU97"/>
<keyword evidence="7" id="KW-1003">Cell membrane</keyword>
<comment type="subcellular location">
    <subcellularLocation>
        <location evidence="7">Cell membrane</location>
        <topology evidence="7">Peripheral membrane protein</topology>
    </subcellularLocation>
    <subcellularLocation>
        <location evidence="1">Membrane</location>
    </subcellularLocation>
</comment>
<evidence type="ECO:0000256" key="4">
    <source>
        <dbReference type="ARBA" id="ARBA00023065"/>
    </source>
</evidence>
<dbReference type="Gene3D" id="1.10.520.20">
    <property type="entry name" value="N-terminal domain of the delta subunit of the F1F0-ATP synthase"/>
    <property type="match status" value="1"/>
</dbReference>
<dbReference type="Pfam" id="PF00213">
    <property type="entry name" value="OSCP"/>
    <property type="match status" value="1"/>
</dbReference>
<dbReference type="PRINTS" id="PR00125">
    <property type="entry name" value="ATPASEDELTA"/>
</dbReference>
<comment type="function">
    <text evidence="7">F(1)F(0) ATP synthase produces ATP from ADP in the presence of a proton or sodium gradient. F-type ATPases consist of two structural domains, F(1) containing the extramembraneous catalytic core and F(0) containing the membrane proton channel, linked together by a central stalk and a peripheral stalk. During catalysis, ATP synthesis in the catalytic domain of F(1) is coupled via a rotary mechanism of the central stalk subunits to proton translocation.</text>
</comment>
<dbReference type="InterPro" id="IPR026015">
    <property type="entry name" value="ATP_synth_OSCP/delta_N_sf"/>
</dbReference>
<dbReference type="GO" id="GO:0045259">
    <property type="term" value="C:proton-transporting ATP synthase complex"/>
    <property type="evidence" value="ECO:0007669"/>
    <property type="project" value="UniProtKB-KW"/>
</dbReference>
<reference evidence="8" key="1">
    <citation type="journal article" date="2021" name="PeerJ">
        <title>Extensive microbial diversity within the chicken gut microbiome revealed by metagenomics and culture.</title>
        <authorList>
            <person name="Gilroy R."/>
            <person name="Ravi A."/>
            <person name="Getino M."/>
            <person name="Pursley I."/>
            <person name="Horton D.L."/>
            <person name="Alikhan N.F."/>
            <person name="Baker D."/>
            <person name="Gharbi K."/>
            <person name="Hall N."/>
            <person name="Watson M."/>
            <person name="Adriaenssens E.M."/>
            <person name="Foster-Nyarko E."/>
            <person name="Jarju S."/>
            <person name="Secka A."/>
            <person name="Antonio M."/>
            <person name="Oren A."/>
            <person name="Chaudhuri R.R."/>
            <person name="La Ragione R."/>
            <person name="Hildebrand F."/>
            <person name="Pallen M.J."/>
        </authorList>
    </citation>
    <scope>NUCLEOTIDE SEQUENCE</scope>
    <source>
        <strain evidence="8">150</strain>
    </source>
</reference>
<dbReference type="PANTHER" id="PTHR11910">
    <property type="entry name" value="ATP SYNTHASE DELTA CHAIN"/>
    <property type="match status" value="1"/>
</dbReference>
<evidence type="ECO:0000313" key="8">
    <source>
        <dbReference type="EMBL" id="MCC9274625.1"/>
    </source>
</evidence>
<evidence type="ECO:0000256" key="5">
    <source>
        <dbReference type="ARBA" id="ARBA00023136"/>
    </source>
</evidence>
<comment type="caution">
    <text evidence="8">The sequence shown here is derived from an EMBL/GenBank/DDBJ whole genome shotgun (WGS) entry which is preliminary data.</text>
</comment>
<protein>
    <recommendedName>
        <fullName evidence="7">ATP synthase subunit delta</fullName>
    </recommendedName>
    <alternativeName>
        <fullName evidence="7">ATP synthase F(1) sector subunit delta</fullName>
    </alternativeName>
    <alternativeName>
        <fullName evidence="7">F-type ATPase subunit delta</fullName>
        <shortName evidence="7">F-ATPase subunit delta</shortName>
    </alternativeName>
</protein>
<gene>
    <name evidence="7" type="primary">atpH</name>
    <name evidence="8" type="ORF">K8V42_10095</name>
</gene>
<accession>A0A9E3ZU97</accession>
<comment type="function">
    <text evidence="7">This protein is part of the stalk that links CF(0) to CF(1). It either transmits conformational changes from CF(0) to CF(1) or is implicated in proton conduction.</text>
</comment>
<evidence type="ECO:0000256" key="7">
    <source>
        <dbReference type="HAMAP-Rule" id="MF_01416"/>
    </source>
</evidence>
<comment type="similarity">
    <text evidence="7">Belongs to the ATPase delta chain family.</text>
</comment>
<evidence type="ECO:0000256" key="3">
    <source>
        <dbReference type="ARBA" id="ARBA00022781"/>
    </source>
</evidence>
<dbReference type="HAMAP" id="MF_01416">
    <property type="entry name" value="ATP_synth_delta_bact"/>
    <property type="match status" value="1"/>
</dbReference>
<reference evidence="8" key="2">
    <citation type="submission" date="2021-11" db="EMBL/GenBank/DDBJ databases">
        <authorList>
            <person name="Gilroy R."/>
        </authorList>
    </citation>
    <scope>NUCLEOTIDE SEQUENCE</scope>
    <source>
        <strain evidence="8">150</strain>
    </source>
</reference>
<evidence type="ECO:0000256" key="6">
    <source>
        <dbReference type="ARBA" id="ARBA00023310"/>
    </source>
</evidence>
<dbReference type="EMBL" id="JAJJVO010000146">
    <property type="protein sequence ID" value="MCC9274625.1"/>
    <property type="molecule type" value="Genomic_DNA"/>
</dbReference>
<evidence type="ECO:0000313" key="9">
    <source>
        <dbReference type="Proteomes" id="UP000813384"/>
    </source>
</evidence>
<name>A0A9E3ZU97_9ENTE</name>
<keyword evidence="4 7" id="KW-0406">Ion transport</keyword>
<keyword evidence="6 7" id="KW-0066">ATP synthesis</keyword>
<sequence>MKLDKYTVGKRYGKALFELAEEEQVLDSVFHDVQTLREVIVDVPELSLILNNPNVPTVEKQQLLHSLLQEMEEVTRHSLLVITENHRLLELPFIFDAFEEAYYESKRILKATVTTVVPLTSKQKEQLSKKLTQQFGYETVAFHEQIDSSILGGVILEMKHQIIDGSVKTRLETLKKALSK</sequence>
<proteinExistence type="inferred from homology"/>
<keyword evidence="7" id="KW-0139">CF(1)</keyword>
<dbReference type="SUPFAM" id="SSF47928">
    <property type="entry name" value="N-terminal domain of the delta subunit of the F1F0-ATP synthase"/>
    <property type="match status" value="1"/>
</dbReference>